<evidence type="ECO:0000259" key="1">
    <source>
        <dbReference type="Pfam" id="PF25019"/>
    </source>
</evidence>
<dbReference type="InterPro" id="IPR032675">
    <property type="entry name" value="LRR_dom_sf"/>
</dbReference>
<proteinExistence type="predicted"/>
<evidence type="ECO:0000313" key="3">
    <source>
        <dbReference type="Proteomes" id="UP001157418"/>
    </source>
</evidence>
<dbReference type="SUPFAM" id="SSF52047">
    <property type="entry name" value="RNI-like"/>
    <property type="match status" value="1"/>
</dbReference>
<dbReference type="Gene3D" id="3.80.10.10">
    <property type="entry name" value="Ribonuclease Inhibitor"/>
    <property type="match status" value="2"/>
</dbReference>
<dbReference type="PANTHER" id="PTHR47186">
    <property type="entry name" value="LEUCINE-RICH REPEAT-CONTAINING PROTEIN 57"/>
    <property type="match status" value="1"/>
</dbReference>
<dbReference type="Proteomes" id="UP001157418">
    <property type="component" value="Unassembled WGS sequence"/>
</dbReference>
<feature type="domain" description="R13L1/DRL21-like LRR repeat region" evidence="1">
    <location>
        <begin position="43"/>
        <end position="177"/>
    </location>
</feature>
<name>A0AAU9N8X4_9ASTR</name>
<organism evidence="2 3">
    <name type="scientific">Lactuca virosa</name>
    <dbReference type="NCBI Taxonomy" id="75947"/>
    <lineage>
        <taxon>Eukaryota</taxon>
        <taxon>Viridiplantae</taxon>
        <taxon>Streptophyta</taxon>
        <taxon>Embryophyta</taxon>
        <taxon>Tracheophyta</taxon>
        <taxon>Spermatophyta</taxon>
        <taxon>Magnoliopsida</taxon>
        <taxon>eudicotyledons</taxon>
        <taxon>Gunneridae</taxon>
        <taxon>Pentapetalae</taxon>
        <taxon>asterids</taxon>
        <taxon>campanulids</taxon>
        <taxon>Asterales</taxon>
        <taxon>Asteraceae</taxon>
        <taxon>Cichorioideae</taxon>
        <taxon>Cichorieae</taxon>
        <taxon>Lactucinae</taxon>
        <taxon>Lactuca</taxon>
    </lineage>
</organism>
<accession>A0AAU9N8X4</accession>
<dbReference type="EMBL" id="CAKMRJ010004445">
    <property type="protein sequence ID" value="CAH1435936.1"/>
    <property type="molecule type" value="Genomic_DNA"/>
</dbReference>
<keyword evidence="3" id="KW-1185">Reference proteome</keyword>
<dbReference type="Pfam" id="PF25019">
    <property type="entry name" value="LRR_R13L1-DRL21"/>
    <property type="match status" value="1"/>
</dbReference>
<protein>
    <recommendedName>
        <fullName evidence="1">R13L1/DRL21-like LRR repeat region domain-containing protein</fullName>
    </recommendedName>
</protein>
<dbReference type="PANTHER" id="PTHR47186:SF3">
    <property type="entry name" value="OS09G0267800 PROTEIN"/>
    <property type="match status" value="1"/>
</dbReference>
<dbReference type="InterPro" id="IPR056789">
    <property type="entry name" value="LRR_R13L1-DRL21"/>
</dbReference>
<sequence>MRNLICLRYFMSDTEIPANIVGQLISLRKLSSIKVLRRKGCGIEELRHLTNLTGSLSISHLENVPSKEDAVKADLSGKKNLDEIDFSWSEDDQGSNRGDKDVLEGLQPPRDVKILTFSNFIGDNFAEWVTKMAIHNEGKWTPLDKLVEIRLYDCRSCLSLPTLEHLPHLRNLFLWNMDSLTCLRSSDVNGSTKPLSPSLRSLILWGMERLEKWIDGAPNSSKMISPVLRGLVIRHCPKIILIDECHPHPLVSLEISDCNGLVSITSIQGLTSLEFLSILRCPSLLGIANLPNECHSLKTLSISHCNNLTSLPHEMFECFAFLNDLTLGPFSKELDSFPSLQGIEKLRNHLHYLELRGWDHWESMPEEIQHLTSLTALIIK</sequence>
<reference evidence="2 3" key="1">
    <citation type="submission" date="2022-01" db="EMBL/GenBank/DDBJ databases">
        <authorList>
            <person name="Xiong W."/>
            <person name="Schranz E."/>
        </authorList>
    </citation>
    <scope>NUCLEOTIDE SEQUENCE [LARGE SCALE GENOMIC DNA]</scope>
</reference>
<comment type="caution">
    <text evidence="2">The sequence shown here is derived from an EMBL/GenBank/DDBJ whole genome shotgun (WGS) entry which is preliminary data.</text>
</comment>
<evidence type="ECO:0000313" key="2">
    <source>
        <dbReference type="EMBL" id="CAH1435936.1"/>
    </source>
</evidence>
<gene>
    <name evidence="2" type="ORF">LVIROSA_LOCUS22334</name>
</gene>
<dbReference type="AlphaFoldDB" id="A0AAU9N8X4"/>